<gene>
    <name evidence="1" type="ORF">IHE45_07G034800</name>
</gene>
<evidence type="ECO:0000313" key="1">
    <source>
        <dbReference type="EMBL" id="KAH7676708.1"/>
    </source>
</evidence>
<organism evidence="1 2">
    <name type="scientific">Dioscorea alata</name>
    <name type="common">Purple yam</name>
    <dbReference type="NCBI Taxonomy" id="55571"/>
    <lineage>
        <taxon>Eukaryota</taxon>
        <taxon>Viridiplantae</taxon>
        <taxon>Streptophyta</taxon>
        <taxon>Embryophyta</taxon>
        <taxon>Tracheophyta</taxon>
        <taxon>Spermatophyta</taxon>
        <taxon>Magnoliopsida</taxon>
        <taxon>Liliopsida</taxon>
        <taxon>Dioscoreales</taxon>
        <taxon>Dioscoreaceae</taxon>
        <taxon>Dioscorea</taxon>
    </lineage>
</organism>
<evidence type="ECO:0000313" key="2">
    <source>
        <dbReference type="Proteomes" id="UP000827976"/>
    </source>
</evidence>
<keyword evidence="2" id="KW-1185">Reference proteome</keyword>
<comment type="caution">
    <text evidence="1">The sequence shown here is derived from an EMBL/GenBank/DDBJ whole genome shotgun (WGS) entry which is preliminary data.</text>
</comment>
<name>A0ACB7VQ12_DIOAL</name>
<proteinExistence type="predicted"/>
<dbReference type="EMBL" id="CM037017">
    <property type="protein sequence ID" value="KAH7676708.1"/>
    <property type="molecule type" value="Genomic_DNA"/>
</dbReference>
<dbReference type="Proteomes" id="UP000827976">
    <property type="component" value="Chromosome 7"/>
</dbReference>
<protein>
    <submittedName>
        <fullName evidence="1">Copper chaperone domain-containing protein</fullName>
    </submittedName>
</protein>
<sequence length="284" mass="30270">MALVEEVIEPLKYQTLALKVSIHCEGCKRKVKRVLQSIDGVYKIAFDAQQHKVTITGNVDAETLIKKLLKNGKNAELWPEIKPPNPNPNPKSKKKKKSKSSQKPPESAENPESKPSAATGDDETPGENTELDSSKSDDSDEEPNNPSPPADNPPPLTPTPNGGAPASGGGKKKKKKKKKPHAPAPTAAGGGSGGDSKGPEITVVSSPHPPPLSPPHPRTYHVPSPQPVVSYSTASYFPATHYIPSSATATASYYAMMEPALEPAPREDSYSLFSEENANACRVM</sequence>
<accession>A0ACB7VQ12</accession>
<reference evidence="2" key="1">
    <citation type="journal article" date="2022" name="Nat. Commun.">
        <title>Chromosome evolution and the genetic basis of agronomically important traits in greater yam.</title>
        <authorList>
            <person name="Bredeson J.V."/>
            <person name="Lyons J.B."/>
            <person name="Oniyinde I.O."/>
            <person name="Okereke N.R."/>
            <person name="Kolade O."/>
            <person name="Nnabue I."/>
            <person name="Nwadili C.O."/>
            <person name="Hribova E."/>
            <person name="Parker M."/>
            <person name="Nwogha J."/>
            <person name="Shu S."/>
            <person name="Carlson J."/>
            <person name="Kariba R."/>
            <person name="Muthemba S."/>
            <person name="Knop K."/>
            <person name="Barton G.J."/>
            <person name="Sherwood A.V."/>
            <person name="Lopez-Montes A."/>
            <person name="Asiedu R."/>
            <person name="Jamnadass R."/>
            <person name="Muchugi A."/>
            <person name="Goodstein D."/>
            <person name="Egesi C.N."/>
            <person name="Featherston J."/>
            <person name="Asfaw A."/>
            <person name="Simpson G.G."/>
            <person name="Dolezel J."/>
            <person name="Hendre P.S."/>
            <person name="Van Deynze A."/>
            <person name="Kumar P.L."/>
            <person name="Obidiegwu J.E."/>
            <person name="Bhattacharjee R."/>
            <person name="Rokhsar D.S."/>
        </authorList>
    </citation>
    <scope>NUCLEOTIDE SEQUENCE [LARGE SCALE GENOMIC DNA]</scope>
    <source>
        <strain evidence="2">cv. TDa95/00328</strain>
    </source>
</reference>